<sequence>MRTLTKNRQGVLALAENPAVKVVIKILVRP</sequence>
<name>A0A0A0NT75_STRRN</name>
<evidence type="ECO:0000313" key="1">
    <source>
        <dbReference type="EMBL" id="RLV77178.1"/>
    </source>
</evidence>
<reference evidence="1 2" key="1">
    <citation type="journal article" date="2018" name="J. Biol. Chem.">
        <title>Discovery of the actinoplanic acid pathway in Streptomyces rapamycinicus reveals a genetically conserved synergism with rapamycin.</title>
        <authorList>
            <person name="Mrak P."/>
            <person name="Krastel P."/>
            <person name="Pivk Lukancic P."/>
            <person name="Tao J."/>
            <person name="Pistorius D."/>
            <person name="Moore C.M."/>
        </authorList>
    </citation>
    <scope>NUCLEOTIDE SEQUENCE [LARGE SCALE GENOMIC DNA]</scope>
    <source>
        <strain evidence="1 2">NRRL 5491</strain>
    </source>
</reference>
<dbReference type="Proteomes" id="UP000281594">
    <property type="component" value="Unassembled WGS sequence"/>
</dbReference>
<gene>
    <name evidence="1" type="ORF">D3C57_102375</name>
</gene>
<dbReference type="AlphaFoldDB" id="A0A0A0NT75"/>
<protein>
    <submittedName>
        <fullName evidence="1">Uncharacterized protein</fullName>
    </submittedName>
</protein>
<proteinExistence type="predicted"/>
<dbReference type="KEGG" id="src:M271_41305"/>
<dbReference type="EMBL" id="QYCY01000001">
    <property type="protein sequence ID" value="RLV77178.1"/>
    <property type="molecule type" value="Genomic_DNA"/>
</dbReference>
<dbReference type="STRING" id="1343740.M271_41305"/>
<organism evidence="1 2">
    <name type="scientific">Streptomyces rapamycinicus (strain ATCC 29253 / DSM 41530 / NRRL 5491 / AYB-994)</name>
    <name type="common">Streptomyces hygroscopicus (strain ATCC 29253)</name>
    <dbReference type="NCBI Taxonomy" id="1343740"/>
    <lineage>
        <taxon>Bacteria</taxon>
        <taxon>Bacillati</taxon>
        <taxon>Actinomycetota</taxon>
        <taxon>Actinomycetes</taxon>
        <taxon>Kitasatosporales</taxon>
        <taxon>Streptomycetaceae</taxon>
        <taxon>Streptomyces</taxon>
        <taxon>Streptomyces violaceusniger group</taxon>
    </lineage>
</organism>
<dbReference type="HOGENOM" id="CLU_3405789_0_0_11"/>
<evidence type="ECO:0000313" key="2">
    <source>
        <dbReference type="Proteomes" id="UP000281594"/>
    </source>
</evidence>
<accession>A0A0A0NT75</accession>
<comment type="caution">
    <text evidence="1">The sequence shown here is derived from an EMBL/GenBank/DDBJ whole genome shotgun (WGS) entry which is preliminary data.</text>
</comment>